<protein>
    <submittedName>
        <fullName evidence="12">Energy transducer TonB</fullName>
    </submittedName>
</protein>
<dbReference type="InterPro" id="IPR051045">
    <property type="entry name" value="TonB-dependent_transducer"/>
</dbReference>
<dbReference type="NCBIfam" id="TIGR01352">
    <property type="entry name" value="tonB_Cterm"/>
    <property type="match status" value="1"/>
</dbReference>
<name>A0A2A8CYR7_9BACT</name>
<dbReference type="Gene3D" id="3.30.1150.10">
    <property type="match status" value="1"/>
</dbReference>
<dbReference type="GO" id="GO:0031992">
    <property type="term" value="F:energy transducer activity"/>
    <property type="evidence" value="ECO:0007669"/>
    <property type="project" value="InterPro"/>
</dbReference>
<accession>A0A2A8CYR7</accession>
<evidence type="ECO:0000256" key="1">
    <source>
        <dbReference type="ARBA" id="ARBA00004383"/>
    </source>
</evidence>
<dbReference type="RefSeq" id="WP_098074917.1">
    <property type="nucleotide sequence ID" value="NZ_PDEQ01000003.1"/>
</dbReference>
<evidence type="ECO:0000256" key="7">
    <source>
        <dbReference type="ARBA" id="ARBA00022927"/>
    </source>
</evidence>
<dbReference type="GO" id="GO:0098797">
    <property type="term" value="C:plasma membrane protein complex"/>
    <property type="evidence" value="ECO:0007669"/>
    <property type="project" value="TreeGrafter"/>
</dbReference>
<feature type="transmembrane region" description="Helical" evidence="10">
    <location>
        <begin position="12"/>
        <end position="33"/>
    </location>
</feature>
<evidence type="ECO:0000313" key="12">
    <source>
        <dbReference type="EMBL" id="PEN13754.1"/>
    </source>
</evidence>
<evidence type="ECO:0000256" key="4">
    <source>
        <dbReference type="ARBA" id="ARBA00022475"/>
    </source>
</evidence>
<keyword evidence="4" id="KW-1003">Cell membrane</keyword>
<dbReference type="Pfam" id="PF03544">
    <property type="entry name" value="TonB_C"/>
    <property type="match status" value="2"/>
</dbReference>
<dbReference type="GO" id="GO:0030288">
    <property type="term" value="C:outer membrane-bounded periplasmic space"/>
    <property type="evidence" value="ECO:0007669"/>
    <property type="project" value="InterPro"/>
</dbReference>
<keyword evidence="8 10" id="KW-1133">Transmembrane helix</keyword>
<evidence type="ECO:0000256" key="8">
    <source>
        <dbReference type="ARBA" id="ARBA00022989"/>
    </source>
</evidence>
<evidence type="ECO:0000256" key="9">
    <source>
        <dbReference type="ARBA" id="ARBA00023136"/>
    </source>
</evidence>
<keyword evidence="6 10" id="KW-0812">Transmembrane</keyword>
<keyword evidence="7" id="KW-0653">Protein transport</keyword>
<evidence type="ECO:0000256" key="10">
    <source>
        <dbReference type="SAM" id="Phobius"/>
    </source>
</evidence>
<dbReference type="PANTHER" id="PTHR33446:SF2">
    <property type="entry name" value="PROTEIN TONB"/>
    <property type="match status" value="1"/>
</dbReference>
<reference evidence="12 13" key="1">
    <citation type="submission" date="2017-10" db="EMBL/GenBank/DDBJ databases">
        <title>Draft genome of Longibacter Salinarum.</title>
        <authorList>
            <person name="Goh K.M."/>
            <person name="Shamsir M.S."/>
            <person name="Lim S.W."/>
        </authorList>
    </citation>
    <scope>NUCLEOTIDE SEQUENCE [LARGE SCALE GENOMIC DNA]</scope>
    <source>
        <strain evidence="12 13">KCTC 52045</strain>
    </source>
</reference>
<dbReference type="GO" id="GO:0055085">
    <property type="term" value="P:transmembrane transport"/>
    <property type="evidence" value="ECO:0007669"/>
    <property type="project" value="InterPro"/>
</dbReference>
<comment type="caution">
    <text evidence="12">The sequence shown here is derived from an EMBL/GenBank/DDBJ whole genome shotgun (WGS) entry which is preliminary data.</text>
</comment>
<keyword evidence="9 10" id="KW-0472">Membrane</keyword>
<evidence type="ECO:0000256" key="3">
    <source>
        <dbReference type="ARBA" id="ARBA00022448"/>
    </source>
</evidence>
<keyword evidence="13" id="KW-1185">Reference proteome</keyword>
<dbReference type="InterPro" id="IPR003538">
    <property type="entry name" value="TonB"/>
</dbReference>
<organism evidence="12 13">
    <name type="scientific">Longibacter salinarum</name>
    <dbReference type="NCBI Taxonomy" id="1850348"/>
    <lineage>
        <taxon>Bacteria</taxon>
        <taxon>Pseudomonadati</taxon>
        <taxon>Rhodothermota</taxon>
        <taxon>Rhodothermia</taxon>
        <taxon>Rhodothermales</taxon>
        <taxon>Salisaetaceae</taxon>
        <taxon>Longibacter</taxon>
    </lineage>
</organism>
<evidence type="ECO:0000256" key="2">
    <source>
        <dbReference type="ARBA" id="ARBA00006555"/>
    </source>
</evidence>
<proteinExistence type="inferred from homology"/>
<dbReference type="InterPro" id="IPR037682">
    <property type="entry name" value="TonB_C"/>
</dbReference>
<sequence>MSSVSHRNESYRLHILGSTTGVLIVMTALVWWWPTFVSVPSELPYRDQATDFVQIEEIQPTNHSQDLKPPPPAPLPPIVVPQDIIVEVEFDGSSNLVIDEPGEDATIQEGATGPTAARSTSVSARLFRTVQPEYPASARKADVRARVVVEVDVNEQGRVTDATVLRRERVNGSRTKLVSSLGYGIEESALSAARRSVFRPAQDNGEPVPTRTTITFTFGEETR</sequence>
<dbReference type="SUPFAM" id="SSF74653">
    <property type="entry name" value="TolA/TonB C-terminal domain"/>
    <property type="match status" value="1"/>
</dbReference>
<dbReference type="PROSITE" id="PS52015">
    <property type="entry name" value="TONB_CTD"/>
    <property type="match status" value="1"/>
</dbReference>
<comment type="subcellular location">
    <subcellularLocation>
        <location evidence="1">Cell inner membrane</location>
        <topology evidence="1">Single-pass membrane protein</topology>
        <orientation evidence="1">Periplasmic side</orientation>
    </subcellularLocation>
</comment>
<evidence type="ECO:0000313" key="13">
    <source>
        <dbReference type="Proteomes" id="UP000220102"/>
    </source>
</evidence>
<gene>
    <name evidence="12" type="ORF">CRI94_06685</name>
</gene>
<evidence type="ECO:0000259" key="11">
    <source>
        <dbReference type="PROSITE" id="PS52015"/>
    </source>
</evidence>
<keyword evidence="3" id="KW-0813">Transport</keyword>
<evidence type="ECO:0000256" key="5">
    <source>
        <dbReference type="ARBA" id="ARBA00022519"/>
    </source>
</evidence>
<dbReference type="GO" id="GO:0015031">
    <property type="term" value="P:protein transport"/>
    <property type="evidence" value="ECO:0007669"/>
    <property type="project" value="UniProtKB-KW"/>
</dbReference>
<keyword evidence="5" id="KW-0997">Cell inner membrane</keyword>
<comment type="similarity">
    <text evidence="2">Belongs to the TonB family.</text>
</comment>
<dbReference type="PANTHER" id="PTHR33446">
    <property type="entry name" value="PROTEIN TONB-RELATED"/>
    <property type="match status" value="1"/>
</dbReference>
<dbReference type="InterPro" id="IPR006260">
    <property type="entry name" value="TonB/TolA_C"/>
</dbReference>
<dbReference type="AlphaFoldDB" id="A0A2A8CYR7"/>
<evidence type="ECO:0000256" key="6">
    <source>
        <dbReference type="ARBA" id="ARBA00022692"/>
    </source>
</evidence>
<dbReference type="EMBL" id="PDEQ01000003">
    <property type="protein sequence ID" value="PEN13754.1"/>
    <property type="molecule type" value="Genomic_DNA"/>
</dbReference>
<dbReference type="GO" id="GO:0015891">
    <property type="term" value="P:siderophore transport"/>
    <property type="evidence" value="ECO:0007669"/>
    <property type="project" value="InterPro"/>
</dbReference>
<dbReference type="Proteomes" id="UP000220102">
    <property type="component" value="Unassembled WGS sequence"/>
</dbReference>
<dbReference type="OrthoDB" id="1496086at2"/>
<dbReference type="PRINTS" id="PR01374">
    <property type="entry name" value="TONBPROTEIN"/>
</dbReference>
<feature type="domain" description="TonB C-terminal" evidence="11">
    <location>
        <begin position="119"/>
        <end position="223"/>
    </location>
</feature>